<dbReference type="Gene3D" id="3.30.710.10">
    <property type="entry name" value="Potassium Channel Kv1.1, Chain A"/>
    <property type="match status" value="1"/>
</dbReference>
<feature type="domain" description="BTB" evidence="2">
    <location>
        <begin position="48"/>
        <end position="118"/>
    </location>
</feature>
<evidence type="ECO:0000256" key="1">
    <source>
        <dbReference type="SAM" id="MobiDB-lite"/>
    </source>
</evidence>
<dbReference type="PROSITE" id="PS50097">
    <property type="entry name" value="BTB"/>
    <property type="match status" value="1"/>
</dbReference>
<accession>A0A8S4SJV5</accession>
<feature type="region of interest" description="Disordered" evidence="1">
    <location>
        <begin position="1"/>
        <end position="26"/>
    </location>
</feature>
<dbReference type="PANTHER" id="PTHR24410:SF41">
    <property type="entry name" value="HL07962P"/>
    <property type="match status" value="1"/>
</dbReference>
<dbReference type="SMART" id="SM00225">
    <property type="entry name" value="BTB"/>
    <property type="match status" value="1"/>
</dbReference>
<dbReference type="InterPro" id="IPR011333">
    <property type="entry name" value="SKP1/BTB/POZ_sf"/>
</dbReference>
<evidence type="ECO:0000313" key="4">
    <source>
        <dbReference type="Proteomes" id="UP000838756"/>
    </source>
</evidence>
<dbReference type="Proteomes" id="UP000838756">
    <property type="component" value="Unassembled WGS sequence"/>
</dbReference>
<reference evidence="3" key="1">
    <citation type="submission" date="2022-03" db="EMBL/GenBank/DDBJ databases">
        <authorList>
            <person name="Lindestad O."/>
        </authorList>
    </citation>
    <scope>NUCLEOTIDE SEQUENCE</scope>
</reference>
<evidence type="ECO:0000313" key="3">
    <source>
        <dbReference type="EMBL" id="CAH2269759.1"/>
    </source>
</evidence>
<organism evidence="3 4">
    <name type="scientific">Pararge aegeria aegeria</name>
    <dbReference type="NCBI Taxonomy" id="348720"/>
    <lineage>
        <taxon>Eukaryota</taxon>
        <taxon>Metazoa</taxon>
        <taxon>Ecdysozoa</taxon>
        <taxon>Arthropoda</taxon>
        <taxon>Hexapoda</taxon>
        <taxon>Insecta</taxon>
        <taxon>Pterygota</taxon>
        <taxon>Neoptera</taxon>
        <taxon>Endopterygota</taxon>
        <taxon>Lepidoptera</taxon>
        <taxon>Glossata</taxon>
        <taxon>Ditrysia</taxon>
        <taxon>Papilionoidea</taxon>
        <taxon>Nymphalidae</taxon>
        <taxon>Satyrinae</taxon>
        <taxon>Satyrini</taxon>
        <taxon>Parargina</taxon>
        <taxon>Pararge</taxon>
    </lineage>
</organism>
<protein>
    <submittedName>
        <fullName evidence="3">Jg18959 protein</fullName>
    </submittedName>
</protein>
<dbReference type="PANTHER" id="PTHR24410">
    <property type="entry name" value="HL07962P-RELATED"/>
    <property type="match status" value="1"/>
</dbReference>
<dbReference type="EMBL" id="CAKXAJ010026541">
    <property type="protein sequence ID" value="CAH2269759.1"/>
    <property type="molecule type" value="Genomic_DNA"/>
</dbReference>
<dbReference type="SUPFAM" id="SSF54695">
    <property type="entry name" value="POZ domain"/>
    <property type="match status" value="1"/>
</dbReference>
<proteinExistence type="predicted"/>
<name>A0A8S4SJV5_9NEOP</name>
<dbReference type="OrthoDB" id="2359033at2759"/>
<keyword evidence="4" id="KW-1185">Reference proteome</keyword>
<dbReference type="Pfam" id="PF00651">
    <property type="entry name" value="BTB"/>
    <property type="match status" value="1"/>
</dbReference>
<dbReference type="InterPro" id="IPR000210">
    <property type="entry name" value="BTB/POZ_dom"/>
</dbReference>
<sequence>MNYLNVVSSPLSASSDSKDEPNNEDLEVDNSKSVLLKIATLYAEQLMSDLVLEVAGVGYPAHRLILCASSEVFQVMLMNREWSEWCESRIVLQETPIAASVFPHFLKYFYTGQIKISHQTVLPVLSLADKYNVKVSIKVS</sequence>
<dbReference type="InterPro" id="IPR051481">
    <property type="entry name" value="BTB-POZ/Galectin-3-binding"/>
</dbReference>
<gene>
    <name evidence="3" type="primary">jg18959</name>
    <name evidence="3" type="ORF">PAEG_LOCUS27819</name>
</gene>
<dbReference type="AlphaFoldDB" id="A0A8S4SJV5"/>
<evidence type="ECO:0000259" key="2">
    <source>
        <dbReference type="PROSITE" id="PS50097"/>
    </source>
</evidence>
<comment type="caution">
    <text evidence="3">The sequence shown here is derived from an EMBL/GenBank/DDBJ whole genome shotgun (WGS) entry which is preliminary data.</text>
</comment>